<dbReference type="GO" id="GO:0007097">
    <property type="term" value="P:nuclear migration"/>
    <property type="evidence" value="ECO:0000318"/>
    <property type="project" value="GO_Central"/>
</dbReference>
<name>W5MPQ9_LEPOC</name>
<dbReference type="STRING" id="7918.ENSLOCP00000010368"/>
<evidence type="ECO:0000256" key="1">
    <source>
        <dbReference type="ARBA" id="ARBA00004370"/>
    </source>
</evidence>
<dbReference type="Gene3D" id="1.20.58.60">
    <property type="match status" value="3"/>
</dbReference>
<organism evidence="10 11">
    <name type="scientific">Lepisosteus oculatus</name>
    <name type="common">Spotted gar</name>
    <dbReference type="NCBI Taxonomy" id="7918"/>
    <lineage>
        <taxon>Eukaryota</taxon>
        <taxon>Metazoa</taxon>
        <taxon>Chordata</taxon>
        <taxon>Craniata</taxon>
        <taxon>Vertebrata</taxon>
        <taxon>Euteleostomi</taxon>
        <taxon>Actinopterygii</taxon>
        <taxon>Neopterygii</taxon>
        <taxon>Holostei</taxon>
        <taxon>Semionotiformes</taxon>
        <taxon>Lepisosteidae</taxon>
        <taxon>Lepisosteus</taxon>
    </lineage>
</organism>
<dbReference type="GO" id="GO:0045111">
    <property type="term" value="C:intermediate filament cytoskeleton"/>
    <property type="evidence" value="ECO:0007669"/>
    <property type="project" value="Ensembl"/>
</dbReference>
<dbReference type="Ensembl" id="ENSLOCT00000010381.1">
    <property type="protein sequence ID" value="ENSLOCP00000010368.1"/>
    <property type="gene ID" value="ENSLOCG00000008520.1"/>
</dbReference>
<evidence type="ECO:0000256" key="6">
    <source>
        <dbReference type="SAM" id="Coils"/>
    </source>
</evidence>
<evidence type="ECO:0000259" key="9">
    <source>
        <dbReference type="Pfam" id="PF25804"/>
    </source>
</evidence>
<evidence type="ECO:0000256" key="2">
    <source>
        <dbReference type="ARBA" id="ARBA00022692"/>
    </source>
</evidence>
<dbReference type="eggNOG" id="KOG0516">
    <property type="taxonomic scope" value="Eukaryota"/>
</dbReference>
<dbReference type="SUPFAM" id="SSF46966">
    <property type="entry name" value="Spectrin repeat"/>
    <property type="match status" value="3"/>
</dbReference>
<dbReference type="Bgee" id="ENSLOCG00000008520">
    <property type="expression patterns" value="Expressed in heart and 12 other cell types or tissues"/>
</dbReference>
<comment type="subcellular location">
    <subcellularLocation>
        <location evidence="1">Membrane</location>
    </subcellularLocation>
</comment>
<feature type="compositionally biased region" description="Basic and acidic residues" evidence="7">
    <location>
        <begin position="840"/>
        <end position="854"/>
    </location>
</feature>
<dbReference type="InterPro" id="IPR057932">
    <property type="entry name" value="Spectrin_SYNE1_3"/>
</dbReference>
<accession>W5MPQ9</accession>
<dbReference type="FunCoup" id="W5MPQ9">
    <property type="interactions" value="1012"/>
</dbReference>
<dbReference type="AlphaFoldDB" id="W5MPQ9"/>
<feature type="coiled-coil region" evidence="6">
    <location>
        <begin position="251"/>
        <end position="288"/>
    </location>
</feature>
<keyword evidence="6" id="KW-0175">Coiled coil</keyword>
<sequence>MTQQEWDEFGESLESAQAWMQAIQERLQISDNTQGPRTELEARLRETERIYESQHEGRMKMDRVLVAGEALLQCGDEDTKQETFTKLKEVKDLWEETYTYIIHCHSRIEWVWLHWSEYLKALEEFRQWLAKTNSALECQLELQLGVQEKLWQLDHHRILLSDTENQALLLERLMEEAATLHSRTQDPTVGEEVLKGLKTSYEDIRTRSQERVLLLTKVVEQHQLYQSLAEKFRMWLLSKCEELSCYNEKTKDGTEEKLKELEELYRSVNREEKTVQEIETLAESVQANTSPQGSRRIAEEVEDLRQSWERLLQSCVHKQERAKVTLQSQAEHMAMASQLRENIAELWNRVLELSRQLEAQDGERSEEQMMVTWRRYMATRMALAEEESSIERLKAQLKGLFRLSQDTKPLSDEVLAVVKEYQSVKSKAFRLSMEMEASLRRVLQDPLRDFSQWSPSVTRTLDASADVADSSLISVHLRNIEELLLQSSLLQQQLHLLHSKQDLLSSVFSEEKADSLRLELSEAVKEREHLHSKLLQRKSKLQGLMLRTKDIDDVYGIILQKQADIRVRLAIGDELQPDVQAKTRQHNQLQAIQEDLEDVKTHIEALKSQSSSNPSDKNKISQFLAENKALSIALQDRILASRQNIWEHKNFHENLRSLEKWLMITRQKLESHGNTEEHWSADHHRAETEKVLAEFPEREIELHHLEAQGESVLAKTSPAGRELIWSNLERLKESWKILHTLSMTPSRQDGSASSLRLSYCPSSFQNDSLIWSFSNHFGMSLGGYVLTYSIDAQFFRITRKVLYLSQFTILEVQKNCKILTSATPDCFSRISDLLAPARRVAPERESPDGARPIDQKYLSAPSTSNNGREVQYAISLEVSQETPRNVDFIKLQKKFEEWLQGENHKLTRILSRRGFLSGKELKIRQKGLKDLHSHIAHGQSLFQQLMTSSGSRGVGDAELEELRYRWMLYKSKLKDSRNLTASVGPKVKYKHRGPL</sequence>
<dbReference type="Pfam" id="PF25803">
    <property type="entry name" value="Spectrin_SYNE1_2"/>
    <property type="match status" value="1"/>
</dbReference>
<dbReference type="EMBL" id="AHAT01003939">
    <property type="status" value="NOT_ANNOTATED_CDS"/>
    <property type="molecule type" value="Genomic_DNA"/>
</dbReference>
<dbReference type="InterPro" id="IPR052403">
    <property type="entry name" value="LINC-complex_assoc"/>
</dbReference>
<dbReference type="HOGENOM" id="CLU_012764_0_0_1"/>
<reference evidence="11" key="1">
    <citation type="submission" date="2011-12" db="EMBL/GenBank/DDBJ databases">
        <title>The Draft Genome of Lepisosteus oculatus.</title>
        <authorList>
            <consortium name="The Broad Institute Genome Assembly &amp; Analysis Group"/>
            <consortium name="Computational R&amp;D Group"/>
            <consortium name="and Sequencing Platform"/>
            <person name="Di Palma F."/>
            <person name="Alfoldi J."/>
            <person name="Johnson J."/>
            <person name="Berlin A."/>
            <person name="Gnerre S."/>
            <person name="Jaffe D."/>
            <person name="MacCallum I."/>
            <person name="Young S."/>
            <person name="Walker B.J."/>
            <person name="Lander E.S."/>
            <person name="Lindblad-Toh K."/>
        </authorList>
    </citation>
    <scope>NUCLEOTIDE SEQUENCE [LARGE SCALE GENOMIC DNA]</scope>
</reference>
<feature type="domain" description="Nesprin-1/3 spectrin repeats region" evidence="8">
    <location>
        <begin position="336"/>
        <end position="437"/>
    </location>
</feature>
<keyword evidence="2" id="KW-0812">Transmembrane</keyword>
<dbReference type="InterPro" id="IPR002017">
    <property type="entry name" value="Spectrin_repeat"/>
</dbReference>
<dbReference type="InterPro" id="IPR057933">
    <property type="entry name" value="SYNE3_dom"/>
</dbReference>
<evidence type="ECO:0000256" key="7">
    <source>
        <dbReference type="SAM" id="MobiDB-lite"/>
    </source>
</evidence>
<dbReference type="GO" id="GO:0005640">
    <property type="term" value="C:nuclear outer membrane"/>
    <property type="evidence" value="ECO:0000318"/>
    <property type="project" value="GO_Central"/>
</dbReference>
<keyword evidence="4" id="KW-1133">Transmembrane helix</keyword>
<dbReference type="Pfam" id="PF00435">
    <property type="entry name" value="Spectrin"/>
    <property type="match status" value="1"/>
</dbReference>
<evidence type="ECO:0000313" key="10">
    <source>
        <dbReference type="Ensembl" id="ENSLOCP00000010368.1"/>
    </source>
</evidence>
<feature type="domain" description="Nesprin-3" evidence="9">
    <location>
        <begin position="890"/>
        <end position="974"/>
    </location>
</feature>
<feature type="region of interest" description="Disordered" evidence="7">
    <location>
        <begin position="838"/>
        <end position="865"/>
    </location>
</feature>
<keyword evidence="11" id="KW-1185">Reference proteome</keyword>
<dbReference type="PANTHER" id="PTHR47535">
    <property type="entry name" value="MUSCLE-SPECIFIC PROTEIN 300 KDA, ISOFORM G"/>
    <property type="match status" value="1"/>
</dbReference>
<proteinExistence type="predicted"/>
<dbReference type="InParanoid" id="W5MPQ9"/>
<feature type="coiled-coil region" evidence="6">
    <location>
        <begin position="376"/>
        <end position="403"/>
    </location>
</feature>
<evidence type="ECO:0000256" key="4">
    <source>
        <dbReference type="ARBA" id="ARBA00022989"/>
    </source>
</evidence>
<dbReference type="GO" id="GO:0005737">
    <property type="term" value="C:cytoplasm"/>
    <property type="evidence" value="ECO:0000318"/>
    <property type="project" value="GO_Central"/>
</dbReference>
<dbReference type="GO" id="GO:0051015">
    <property type="term" value="F:actin filament binding"/>
    <property type="evidence" value="ECO:0000318"/>
    <property type="project" value="GO_Central"/>
</dbReference>
<dbReference type="Pfam" id="PF25804">
    <property type="entry name" value="SYNE3"/>
    <property type="match status" value="1"/>
</dbReference>
<protein>
    <submittedName>
        <fullName evidence="10">Spectrin repeat containing, nuclear envelope family member 3</fullName>
    </submittedName>
</protein>
<keyword evidence="5" id="KW-0472">Membrane</keyword>
<reference evidence="10" key="3">
    <citation type="submission" date="2025-09" db="UniProtKB">
        <authorList>
            <consortium name="Ensembl"/>
        </authorList>
    </citation>
    <scope>IDENTIFICATION</scope>
</reference>
<dbReference type="OMA" id="ACCLEDQ"/>
<dbReference type="GO" id="GO:0034993">
    <property type="term" value="C:meiotic nuclear membrane microtubule tethering complex"/>
    <property type="evidence" value="ECO:0000318"/>
    <property type="project" value="GO_Central"/>
</dbReference>
<dbReference type="Proteomes" id="UP000018468">
    <property type="component" value="Linkage group LG7"/>
</dbReference>
<keyword evidence="3" id="KW-0677">Repeat</keyword>
<evidence type="ECO:0000259" key="8">
    <source>
        <dbReference type="Pfam" id="PF25803"/>
    </source>
</evidence>
<dbReference type="GeneTree" id="ENSGT00440000039367"/>
<evidence type="ECO:0000313" key="11">
    <source>
        <dbReference type="Proteomes" id="UP000018468"/>
    </source>
</evidence>
<reference evidence="10" key="2">
    <citation type="submission" date="2025-08" db="UniProtKB">
        <authorList>
            <consortium name="Ensembl"/>
        </authorList>
    </citation>
    <scope>IDENTIFICATION</scope>
</reference>
<evidence type="ECO:0000256" key="3">
    <source>
        <dbReference type="ARBA" id="ARBA00022737"/>
    </source>
</evidence>
<evidence type="ECO:0000256" key="5">
    <source>
        <dbReference type="ARBA" id="ARBA00023136"/>
    </source>
</evidence>
<dbReference type="PANTHER" id="PTHR47535:SF2">
    <property type="entry name" value="NESPRIN-3"/>
    <property type="match status" value="1"/>
</dbReference>